<feature type="non-terminal residue" evidence="2">
    <location>
        <position position="1"/>
    </location>
</feature>
<name>T0Y949_9ZZZZ</name>
<accession>T0Y949</accession>
<gene>
    <name evidence="2" type="ORF">B2A_14975</name>
</gene>
<reference evidence="2" key="1">
    <citation type="submission" date="2013-08" db="EMBL/GenBank/DDBJ databases">
        <authorList>
            <person name="Mendez C."/>
            <person name="Richter M."/>
            <person name="Ferrer M."/>
            <person name="Sanchez J."/>
        </authorList>
    </citation>
    <scope>NUCLEOTIDE SEQUENCE</scope>
</reference>
<organism evidence="2">
    <name type="scientific">mine drainage metagenome</name>
    <dbReference type="NCBI Taxonomy" id="410659"/>
    <lineage>
        <taxon>unclassified sequences</taxon>
        <taxon>metagenomes</taxon>
        <taxon>ecological metagenomes</taxon>
    </lineage>
</organism>
<feature type="region of interest" description="Disordered" evidence="1">
    <location>
        <begin position="218"/>
        <end position="247"/>
    </location>
</feature>
<dbReference type="EMBL" id="AUZZ01010896">
    <property type="protein sequence ID" value="EQD28362.1"/>
    <property type="molecule type" value="Genomic_DNA"/>
</dbReference>
<reference evidence="2" key="2">
    <citation type="journal article" date="2014" name="ISME J.">
        <title>Microbial stratification in low pH oxic and suboxic macroscopic growths along an acid mine drainage.</title>
        <authorList>
            <person name="Mendez-Garcia C."/>
            <person name="Mesa V."/>
            <person name="Sprenger R.R."/>
            <person name="Richter M."/>
            <person name="Diez M.S."/>
            <person name="Solano J."/>
            <person name="Bargiela R."/>
            <person name="Golyshina O.V."/>
            <person name="Manteca A."/>
            <person name="Ramos J.L."/>
            <person name="Gallego J.R."/>
            <person name="Llorente I."/>
            <person name="Martins Dos Santos V.A."/>
            <person name="Jensen O.N."/>
            <person name="Pelaez A.I."/>
            <person name="Sanchez J."/>
            <person name="Ferrer M."/>
        </authorList>
    </citation>
    <scope>NUCLEOTIDE SEQUENCE</scope>
</reference>
<comment type="caution">
    <text evidence="2">The sequence shown here is derived from an EMBL/GenBank/DDBJ whole genome shotgun (WGS) entry which is preliminary data.</text>
</comment>
<protein>
    <submittedName>
        <fullName evidence="2">Transposase IS605 OrfB</fullName>
    </submittedName>
</protein>
<proteinExistence type="predicted"/>
<sequence>NVHLVDQAAFDAVDTCVRHIESCFALANLKARIWNRFTDEETRHYAYACLARYSSIGEIMEGRVPDLKAGGLSLDARAAVASYLHRVMRKALAGTWPSVQVARSMALDETMYSVVSVERPGSNPDLRQYVSVVGAKPNKRVVLPLAGVSRVSGNIRVVMDDDWERAFVHVAYDLASLGEATGPQKAIDWGITEVCTDSDGVKHGQGYGRVLTSLTEQRNKTGKARHKLRAISKKDAGSRRAKHIARN</sequence>
<feature type="compositionally biased region" description="Basic residues" evidence="1">
    <location>
        <begin position="220"/>
        <end position="231"/>
    </location>
</feature>
<feature type="non-terminal residue" evidence="2">
    <location>
        <position position="247"/>
    </location>
</feature>
<evidence type="ECO:0000256" key="1">
    <source>
        <dbReference type="SAM" id="MobiDB-lite"/>
    </source>
</evidence>
<evidence type="ECO:0000313" key="2">
    <source>
        <dbReference type="EMBL" id="EQD28362.1"/>
    </source>
</evidence>
<dbReference type="AlphaFoldDB" id="T0Y949"/>